<feature type="domain" description="BioF2-like acetyltransferase" evidence="1">
    <location>
        <begin position="157"/>
        <end position="286"/>
    </location>
</feature>
<dbReference type="RefSeq" id="WP_157690937.1">
    <property type="nucleotide sequence ID" value="NZ_CP034345.1"/>
</dbReference>
<dbReference type="SUPFAM" id="SSF55729">
    <property type="entry name" value="Acyl-CoA N-acyltransferases (Nat)"/>
    <property type="match status" value="1"/>
</dbReference>
<dbReference type="Gene3D" id="3.40.630.30">
    <property type="match status" value="1"/>
</dbReference>
<dbReference type="GO" id="GO:0016740">
    <property type="term" value="F:transferase activity"/>
    <property type="evidence" value="ECO:0007669"/>
    <property type="project" value="UniProtKB-KW"/>
</dbReference>
<organism evidence="2 3">
    <name type="scientific">Haloplanus rallus</name>
    <dbReference type="NCBI Taxonomy" id="1816183"/>
    <lineage>
        <taxon>Archaea</taxon>
        <taxon>Methanobacteriati</taxon>
        <taxon>Methanobacteriota</taxon>
        <taxon>Stenosarchaea group</taxon>
        <taxon>Halobacteria</taxon>
        <taxon>Halobacteriales</taxon>
        <taxon>Haloferacaceae</taxon>
        <taxon>Haloplanus</taxon>
    </lineage>
</organism>
<evidence type="ECO:0000313" key="2">
    <source>
        <dbReference type="EMBL" id="QGX96474.1"/>
    </source>
</evidence>
<gene>
    <name evidence="2" type="ORF">EI982_17660</name>
</gene>
<dbReference type="Pfam" id="PF13480">
    <property type="entry name" value="Acetyltransf_6"/>
    <property type="match status" value="1"/>
</dbReference>
<protein>
    <submittedName>
        <fullName evidence="2">GNAT family N-acetyltransferase</fullName>
    </submittedName>
</protein>
<dbReference type="InterPro" id="IPR016181">
    <property type="entry name" value="Acyl_CoA_acyltransferase"/>
</dbReference>
<dbReference type="InterPro" id="IPR038740">
    <property type="entry name" value="BioF2-like_GNAT_dom"/>
</dbReference>
<dbReference type="OrthoDB" id="135106at2157"/>
<name>A0A6B9FC75_9EURY</name>
<dbReference type="KEGG" id="hra:EI982_17660"/>
<sequence length="335" mass="37912">MRFIHDVSDDRWWDVANACSYATFFHTPLWADIATAAEDVSGADPVAAELSNGTTVVLPMVRLSPGGNRVFRRLRSSYAGCYGGLIADGPLTEEVTEFYDRVCGWRTAECKVVESPLAPEEPGLDALNGGTVSTEEDFTQILPLDRPFDELYDDFSKDRRYGVRKSKEAGVSVRGATTLDDYRTYYGAYQASIERWDDVSKTYSWEFFERIHELATERPESIKLWVTEVDGEIASGALVFYWNGHAVNWHAAAYADYFSKYINDRIHADIIEDAVERGTEYYDFNPSGGIEGVVKFKSEFGPEKRPIRRWSYHDATFTAAQRLRDSIQTLTSVVE</sequence>
<keyword evidence="3" id="KW-1185">Reference proteome</keyword>
<evidence type="ECO:0000313" key="3">
    <source>
        <dbReference type="Proteomes" id="UP000428325"/>
    </source>
</evidence>
<dbReference type="Proteomes" id="UP000428325">
    <property type="component" value="Chromosome"/>
</dbReference>
<accession>A0A6B9FC75</accession>
<reference evidence="2 3" key="1">
    <citation type="submission" date="2018-12" db="EMBL/GenBank/DDBJ databases">
        <title>Complete genome sequence of Haloplanus rallus MBLA0036.</title>
        <authorList>
            <person name="Nam Y.-d."/>
            <person name="Kang J."/>
            <person name="Chung W.-H."/>
            <person name="Park Y.S."/>
        </authorList>
    </citation>
    <scope>NUCLEOTIDE SEQUENCE [LARGE SCALE GENOMIC DNA]</scope>
    <source>
        <strain evidence="2 3">MBLA0036</strain>
    </source>
</reference>
<keyword evidence="2" id="KW-0808">Transferase</keyword>
<proteinExistence type="predicted"/>
<dbReference type="EMBL" id="CP034345">
    <property type="protein sequence ID" value="QGX96474.1"/>
    <property type="molecule type" value="Genomic_DNA"/>
</dbReference>
<dbReference type="PANTHER" id="PTHR36174">
    <property type="entry name" value="LIPID II:GLYCINE GLYCYLTRANSFERASE"/>
    <property type="match status" value="1"/>
</dbReference>
<dbReference type="InterPro" id="IPR050644">
    <property type="entry name" value="PG_Glycine_Bridge_Synth"/>
</dbReference>
<evidence type="ECO:0000259" key="1">
    <source>
        <dbReference type="Pfam" id="PF13480"/>
    </source>
</evidence>
<dbReference type="AlphaFoldDB" id="A0A6B9FC75"/>
<dbReference type="GeneID" id="43371411"/>
<dbReference type="PANTHER" id="PTHR36174:SF1">
    <property type="entry name" value="LIPID II:GLYCINE GLYCYLTRANSFERASE"/>
    <property type="match status" value="1"/>
</dbReference>